<dbReference type="Proteomes" id="UP001317532">
    <property type="component" value="Chromosome"/>
</dbReference>
<keyword evidence="1" id="KW-0805">Transcription regulation</keyword>
<dbReference type="EMBL" id="AP025523">
    <property type="protein sequence ID" value="BDE05692.1"/>
    <property type="molecule type" value="Genomic_DNA"/>
</dbReference>
<dbReference type="AlphaFoldDB" id="A0AAN1XWQ5"/>
<evidence type="ECO:0000259" key="4">
    <source>
        <dbReference type="PROSITE" id="PS50949"/>
    </source>
</evidence>
<sequence>MQVKSLQPIRRTLPLRERIHDRLRQAILSGDLAPGTPVIEAELAARLGASRTPIREALRRLEAEGLLEPRGLRGTVVRELREDDVSCVFEIREALESLAARRAARVMRPAQLEKLEEHVAAMGEAVDDPAEMERQDTAFHDVILAVANGDRLKRMLTELREELIAYRFLSLSEPERRHATVHEHRAILEALRAHDEDGAAERTAEHIANARAAVLRLAAARAAAAGLPEAVAQ</sequence>
<protein>
    <submittedName>
        <fullName evidence="5">GntR family transcriptional regulator</fullName>
    </submittedName>
</protein>
<evidence type="ECO:0000256" key="3">
    <source>
        <dbReference type="ARBA" id="ARBA00023163"/>
    </source>
</evidence>
<dbReference type="GO" id="GO:0003700">
    <property type="term" value="F:DNA-binding transcription factor activity"/>
    <property type="evidence" value="ECO:0007669"/>
    <property type="project" value="InterPro"/>
</dbReference>
<dbReference type="PROSITE" id="PS50949">
    <property type="entry name" value="HTH_GNTR"/>
    <property type="match status" value="1"/>
</dbReference>
<organism evidence="5 6">
    <name type="scientific">Vulcanimicrobium alpinum</name>
    <dbReference type="NCBI Taxonomy" id="3016050"/>
    <lineage>
        <taxon>Bacteria</taxon>
        <taxon>Bacillati</taxon>
        <taxon>Vulcanimicrobiota</taxon>
        <taxon>Vulcanimicrobiia</taxon>
        <taxon>Vulcanimicrobiales</taxon>
        <taxon>Vulcanimicrobiaceae</taxon>
        <taxon>Vulcanimicrobium</taxon>
    </lineage>
</organism>
<dbReference type="Pfam" id="PF07729">
    <property type="entry name" value="FCD"/>
    <property type="match status" value="1"/>
</dbReference>
<proteinExistence type="predicted"/>
<feature type="domain" description="HTH gntR-type" evidence="4">
    <location>
        <begin position="13"/>
        <end position="80"/>
    </location>
</feature>
<dbReference type="InterPro" id="IPR011711">
    <property type="entry name" value="GntR_C"/>
</dbReference>
<dbReference type="InterPro" id="IPR036390">
    <property type="entry name" value="WH_DNA-bd_sf"/>
</dbReference>
<reference evidence="5 6" key="1">
    <citation type="journal article" date="2022" name="ISME Commun">
        <title>Vulcanimicrobium alpinus gen. nov. sp. nov., the first cultivated representative of the candidate phylum 'Eremiobacterota', is a metabolically versatile aerobic anoxygenic phototroph.</title>
        <authorList>
            <person name="Yabe S."/>
            <person name="Muto K."/>
            <person name="Abe K."/>
            <person name="Yokota A."/>
            <person name="Staudigel H."/>
            <person name="Tebo B.M."/>
        </authorList>
    </citation>
    <scope>NUCLEOTIDE SEQUENCE [LARGE SCALE GENOMIC DNA]</scope>
    <source>
        <strain evidence="5 6">WC8-2</strain>
    </source>
</reference>
<dbReference type="KEGG" id="vab:WPS_09680"/>
<dbReference type="InterPro" id="IPR000524">
    <property type="entry name" value="Tscrpt_reg_HTH_GntR"/>
</dbReference>
<dbReference type="InterPro" id="IPR036388">
    <property type="entry name" value="WH-like_DNA-bd_sf"/>
</dbReference>
<evidence type="ECO:0000256" key="2">
    <source>
        <dbReference type="ARBA" id="ARBA00023125"/>
    </source>
</evidence>
<dbReference type="Gene3D" id="1.20.120.530">
    <property type="entry name" value="GntR ligand-binding domain-like"/>
    <property type="match status" value="1"/>
</dbReference>
<dbReference type="RefSeq" id="WP_317996718.1">
    <property type="nucleotide sequence ID" value="NZ_AP025523.1"/>
</dbReference>
<dbReference type="CDD" id="cd07377">
    <property type="entry name" value="WHTH_GntR"/>
    <property type="match status" value="1"/>
</dbReference>
<evidence type="ECO:0000313" key="5">
    <source>
        <dbReference type="EMBL" id="BDE05692.1"/>
    </source>
</evidence>
<keyword evidence="3" id="KW-0804">Transcription</keyword>
<dbReference type="InterPro" id="IPR008920">
    <property type="entry name" value="TF_FadR/GntR_C"/>
</dbReference>
<dbReference type="SUPFAM" id="SSF48008">
    <property type="entry name" value="GntR ligand-binding domain-like"/>
    <property type="match status" value="1"/>
</dbReference>
<evidence type="ECO:0000313" key="6">
    <source>
        <dbReference type="Proteomes" id="UP001317532"/>
    </source>
</evidence>
<evidence type="ECO:0000256" key="1">
    <source>
        <dbReference type="ARBA" id="ARBA00023015"/>
    </source>
</evidence>
<dbReference type="Gene3D" id="1.10.10.10">
    <property type="entry name" value="Winged helix-like DNA-binding domain superfamily/Winged helix DNA-binding domain"/>
    <property type="match status" value="1"/>
</dbReference>
<dbReference type="SUPFAM" id="SSF46785">
    <property type="entry name" value="Winged helix' DNA-binding domain"/>
    <property type="match status" value="1"/>
</dbReference>
<dbReference type="SMART" id="SM00345">
    <property type="entry name" value="HTH_GNTR"/>
    <property type="match status" value="1"/>
</dbReference>
<dbReference type="PRINTS" id="PR00035">
    <property type="entry name" value="HTHGNTR"/>
</dbReference>
<dbReference type="PANTHER" id="PTHR43537:SF49">
    <property type="entry name" value="TRANSCRIPTIONAL REGULATORY PROTEIN"/>
    <property type="match status" value="1"/>
</dbReference>
<name>A0AAN1XWQ5_UNVUL</name>
<keyword evidence="2" id="KW-0238">DNA-binding</keyword>
<keyword evidence="6" id="KW-1185">Reference proteome</keyword>
<dbReference type="Pfam" id="PF00392">
    <property type="entry name" value="GntR"/>
    <property type="match status" value="1"/>
</dbReference>
<accession>A0AAN1XWQ5</accession>
<dbReference type="GO" id="GO:0003677">
    <property type="term" value="F:DNA binding"/>
    <property type="evidence" value="ECO:0007669"/>
    <property type="project" value="UniProtKB-KW"/>
</dbReference>
<gene>
    <name evidence="5" type="ORF">WPS_09680</name>
</gene>
<dbReference type="SMART" id="SM00895">
    <property type="entry name" value="FCD"/>
    <property type="match status" value="1"/>
</dbReference>
<dbReference type="PANTHER" id="PTHR43537">
    <property type="entry name" value="TRANSCRIPTIONAL REGULATOR, GNTR FAMILY"/>
    <property type="match status" value="1"/>
</dbReference>